<dbReference type="InterPro" id="IPR019819">
    <property type="entry name" value="Carboxylesterase_B_CS"/>
</dbReference>
<dbReference type="PANTHER" id="PTHR43142">
    <property type="entry name" value="CARBOXYLIC ESTER HYDROLASE"/>
    <property type="match status" value="1"/>
</dbReference>
<keyword evidence="3" id="KW-0378">Hydrolase</keyword>
<feature type="transmembrane region" description="Helical" evidence="6">
    <location>
        <begin position="805"/>
        <end position="822"/>
    </location>
</feature>
<dbReference type="PROSITE" id="PS00941">
    <property type="entry name" value="CARBOXYLESTERASE_B_2"/>
    <property type="match status" value="1"/>
</dbReference>
<feature type="region of interest" description="Disordered" evidence="5">
    <location>
        <begin position="893"/>
        <end position="939"/>
    </location>
</feature>
<gene>
    <name evidence="8" type="ORF">CTOB1V02_LOCUS5005</name>
</gene>
<evidence type="ECO:0000256" key="4">
    <source>
        <dbReference type="ARBA" id="ARBA00023180"/>
    </source>
</evidence>
<name>A0A7R8W8V5_9CRUS</name>
<feature type="transmembrane region" description="Helical" evidence="6">
    <location>
        <begin position="715"/>
        <end position="744"/>
    </location>
</feature>
<evidence type="ECO:0000259" key="7">
    <source>
        <dbReference type="Pfam" id="PF00135"/>
    </source>
</evidence>
<feature type="region of interest" description="Disordered" evidence="5">
    <location>
        <begin position="955"/>
        <end position="974"/>
    </location>
</feature>
<feature type="non-terminal residue" evidence="8">
    <location>
        <position position="974"/>
    </location>
</feature>
<accession>A0A7R8W8V5</accession>
<organism evidence="8">
    <name type="scientific">Cyprideis torosa</name>
    <dbReference type="NCBI Taxonomy" id="163714"/>
    <lineage>
        <taxon>Eukaryota</taxon>
        <taxon>Metazoa</taxon>
        <taxon>Ecdysozoa</taxon>
        <taxon>Arthropoda</taxon>
        <taxon>Crustacea</taxon>
        <taxon>Oligostraca</taxon>
        <taxon>Ostracoda</taxon>
        <taxon>Podocopa</taxon>
        <taxon>Podocopida</taxon>
        <taxon>Cytherocopina</taxon>
        <taxon>Cytheroidea</taxon>
        <taxon>Cytherideidae</taxon>
        <taxon>Cyprideis</taxon>
    </lineage>
</organism>
<feature type="region of interest" description="Disordered" evidence="5">
    <location>
        <begin position="96"/>
        <end position="133"/>
    </location>
</feature>
<keyword evidence="6" id="KW-0812">Transmembrane</keyword>
<evidence type="ECO:0000256" key="1">
    <source>
        <dbReference type="ARBA" id="ARBA00005964"/>
    </source>
</evidence>
<dbReference type="EMBL" id="OB661033">
    <property type="protein sequence ID" value="CAD7227096.1"/>
    <property type="molecule type" value="Genomic_DNA"/>
</dbReference>
<dbReference type="PANTHER" id="PTHR43142:SF1">
    <property type="entry name" value="CARBOXYLIC ESTER HYDROLASE"/>
    <property type="match status" value="1"/>
</dbReference>
<reference evidence="8" key="1">
    <citation type="submission" date="2020-11" db="EMBL/GenBank/DDBJ databases">
        <authorList>
            <person name="Tran Van P."/>
        </authorList>
    </citation>
    <scope>NUCLEOTIDE SEQUENCE</scope>
</reference>
<dbReference type="InterPro" id="IPR029058">
    <property type="entry name" value="AB_hydrolase_fold"/>
</dbReference>
<dbReference type="AlphaFoldDB" id="A0A7R8W8V5"/>
<proteinExistence type="inferred from homology"/>
<dbReference type="InterPro" id="IPR002018">
    <property type="entry name" value="CarbesteraseB"/>
</dbReference>
<keyword evidence="6" id="KW-1133">Transmembrane helix</keyword>
<evidence type="ECO:0000256" key="3">
    <source>
        <dbReference type="ARBA" id="ARBA00022801"/>
    </source>
</evidence>
<comment type="similarity">
    <text evidence="1">Belongs to the type-B carboxylesterase/lipase family.</text>
</comment>
<evidence type="ECO:0000256" key="6">
    <source>
        <dbReference type="SAM" id="Phobius"/>
    </source>
</evidence>
<feature type="domain" description="Carboxylesterase type B" evidence="7">
    <location>
        <begin position="193"/>
        <end position="523"/>
    </location>
</feature>
<evidence type="ECO:0000313" key="8">
    <source>
        <dbReference type="EMBL" id="CAD7227096.1"/>
    </source>
</evidence>
<evidence type="ECO:0000256" key="5">
    <source>
        <dbReference type="SAM" id="MobiDB-lite"/>
    </source>
</evidence>
<keyword evidence="2" id="KW-0719">Serine esterase</keyword>
<dbReference type="OrthoDB" id="3200163at2759"/>
<dbReference type="Pfam" id="PF00135">
    <property type="entry name" value="COesterase"/>
    <property type="match status" value="1"/>
</dbReference>
<feature type="compositionally biased region" description="Basic and acidic residues" evidence="5">
    <location>
        <begin position="896"/>
        <end position="921"/>
    </location>
</feature>
<dbReference type="Gene3D" id="3.40.50.1820">
    <property type="entry name" value="alpha/beta hydrolase"/>
    <property type="match status" value="2"/>
</dbReference>
<sequence length="974" mass="109898">ESQQYGSWGGIRDALYFGHPCPQVDILTGTHIGDEDCLFLNVYVPGNVKLGYRNAGGPPAYSLAQWRRSDGEEDTLQSESQLVSVSDGSAAIRRVDDSEGLVSQHASESGRREALNSSSPHRQRGKGSVFFPQGNSQQDLYTSATDQSGFLHFNGTKYDNHRILRRSPPSPGGGKLLLGLGGSTAAGSFFSRSRLFPVLVFIHGGHFVTGSASQYGPESLMREDIILVTFNYRLGVLGWFTTESREAPGNWGLSDMVTALRWVKTHIGAFGGDPDRITLMGQGAGAAAAHMLMMSPRAKGLFDKVILQSGTALCSWASEPHTFRYYIEIGERIGCYDPDDEDDLRDCLEVVPVSRILDAQRRVQRYGIFPLRATPVVDRHNRDDPFLPDKPSRLLRDGRYTRVPMISGVNQDDGLMFYLMVYIFDRNEIDRPSRVRERVLRRLIRYLLKDNEERDVDRLADLARRIYFAQTDFGDQDMLLRSFNRMFTDFMFASCHAETVRLQAQNGDTSVYSYVFTYRGKYSYTFGDRYIGEAAIKGLSSDLFRTVNSYHMAFGQGRCPVPLLDDIEKFMCPLKGLLLVKPSVRLYQSTQTGSWEQVESIAVECDEGMSYFGPGLYVDFVLPHSKNPLQDNLMSLKLSWLWSNFAHTGHPIARGRPFIGHFKPYWTPADQFGRGYYNLSIVDIPMMEDYRNTEAALWNRELGYLYDLMEKVDLYYVYLIVGWTFVGLCFLLLILLAVLLFCCLRARKKSNLQMDSRGRQLVSSLQASPARMRRRYSGSYTGEAPVDVYGRDEVDNGDSRRSSSFYFLLFLCALIWFTFYRPDYESHEVSTQDPVIKNFWMQGVMADISGPDGFAGEHLPDEASEDDANIKPEEEGMEAKADSPQQGAVALTIGKDGNEGAPEQKKEEAAAKAGQKKEVATDTKPNSAFMPLRSAGGIPPEKNLAEILWKHFQERRQTQEPAELSDWEFMPDEE</sequence>
<dbReference type="SUPFAM" id="SSF53474">
    <property type="entry name" value="alpha/beta-Hydrolases"/>
    <property type="match status" value="1"/>
</dbReference>
<evidence type="ECO:0000256" key="2">
    <source>
        <dbReference type="ARBA" id="ARBA00022487"/>
    </source>
</evidence>
<feature type="compositionally biased region" description="Acidic residues" evidence="5">
    <location>
        <begin position="963"/>
        <end position="974"/>
    </location>
</feature>
<dbReference type="GO" id="GO:0052689">
    <property type="term" value="F:carboxylic ester hydrolase activity"/>
    <property type="evidence" value="ECO:0007669"/>
    <property type="project" value="UniProtKB-KW"/>
</dbReference>
<protein>
    <recommendedName>
        <fullName evidence="7">Carboxylesterase type B domain-containing protein</fullName>
    </recommendedName>
</protein>
<keyword evidence="4" id="KW-0325">Glycoprotein</keyword>
<keyword evidence="6" id="KW-0472">Membrane</keyword>